<organism evidence="2 3">
    <name type="scientific">Sphingobacterium pedocola</name>
    <dbReference type="NCBI Taxonomy" id="2082722"/>
    <lineage>
        <taxon>Bacteria</taxon>
        <taxon>Pseudomonadati</taxon>
        <taxon>Bacteroidota</taxon>
        <taxon>Sphingobacteriia</taxon>
        <taxon>Sphingobacteriales</taxon>
        <taxon>Sphingobacteriaceae</taxon>
        <taxon>Sphingobacterium</taxon>
    </lineage>
</organism>
<comment type="caution">
    <text evidence="2">The sequence shown here is derived from an EMBL/GenBank/DDBJ whole genome shotgun (WGS) entry which is preliminary data.</text>
</comment>
<proteinExistence type="predicted"/>
<accession>A0ABR9TCF0</accession>
<feature type="coiled-coil region" evidence="1">
    <location>
        <begin position="261"/>
        <end position="288"/>
    </location>
</feature>
<dbReference type="RefSeq" id="WP_196941200.1">
    <property type="nucleotide sequence ID" value="NZ_MU158693.1"/>
</dbReference>
<keyword evidence="3" id="KW-1185">Reference proteome</keyword>
<evidence type="ECO:0000256" key="1">
    <source>
        <dbReference type="SAM" id="Coils"/>
    </source>
</evidence>
<gene>
    <name evidence="2" type="ORF">C4F40_20195</name>
</gene>
<evidence type="ECO:0000313" key="2">
    <source>
        <dbReference type="EMBL" id="MBE8723047.1"/>
    </source>
</evidence>
<protein>
    <recommendedName>
        <fullName evidence="4">Nucleoid-associated protein</fullName>
    </recommendedName>
</protein>
<dbReference type="Pfam" id="PF18845">
    <property type="entry name" value="baeRF_family3"/>
    <property type="match status" value="1"/>
</dbReference>
<dbReference type="InterPro" id="IPR041289">
    <property type="entry name" value="Bact_RF_family3"/>
</dbReference>
<keyword evidence="1" id="KW-0175">Coiled coil</keyword>
<evidence type="ECO:0008006" key="4">
    <source>
        <dbReference type="Google" id="ProtNLM"/>
    </source>
</evidence>
<sequence length="373" mass="43065">MEKINSTLLKQLTGKRGEPCISLYMPTHRVHPESAADPILFKNLLKKIQHYITENKLADYIPLLEPFEKLQSDYDFWNNNDCGLAIFIAKDETHIIRLPERVEEITCVADSFCVKPLFKFHAENKHYYLLALGQDDVRLYAGDKYHLEEITIKGKVPTSMTEALGDELTDNHVHAPSAPTSHVHGYMEKSQEIEIDIERFFRSVDQALNSHFDFSNDRPLILAALAEHHTEFKAISKNHHLYERHITINAEALRIKELLAKVKEVIEAEQAENRRRLLNRQQIAVQEKLSSHQLQEVVRDAIDSKVETLFIENGRNIPGHIDLEARKAHLQENQTTDILNELTYHVFEKGGQVILLDKEDMPYDTGAFTINRF</sequence>
<dbReference type="EMBL" id="PSKQ01000026">
    <property type="protein sequence ID" value="MBE8723047.1"/>
    <property type="molecule type" value="Genomic_DNA"/>
</dbReference>
<reference evidence="2 3" key="1">
    <citation type="submission" date="2018-02" db="EMBL/GenBank/DDBJ databases">
        <title>Sphingobacterium KA21.</title>
        <authorList>
            <person name="Vasarhelyi B.M."/>
            <person name="Deshmukh S."/>
            <person name="Balint B."/>
            <person name="Kukolya J."/>
        </authorList>
    </citation>
    <scope>NUCLEOTIDE SEQUENCE [LARGE SCALE GENOMIC DNA]</scope>
    <source>
        <strain evidence="2 3">Ka21</strain>
    </source>
</reference>
<evidence type="ECO:0000313" key="3">
    <source>
        <dbReference type="Proteomes" id="UP000618319"/>
    </source>
</evidence>
<name>A0ABR9TCF0_9SPHI</name>
<dbReference type="Proteomes" id="UP000618319">
    <property type="component" value="Unassembled WGS sequence"/>
</dbReference>